<feature type="compositionally biased region" description="Basic and acidic residues" evidence="2">
    <location>
        <begin position="446"/>
        <end position="458"/>
    </location>
</feature>
<dbReference type="Proteomes" id="UP000572817">
    <property type="component" value="Unassembled WGS sequence"/>
</dbReference>
<evidence type="ECO:0000256" key="2">
    <source>
        <dbReference type="SAM" id="MobiDB-lite"/>
    </source>
</evidence>
<keyword evidence="1" id="KW-0808">Transferase</keyword>
<feature type="compositionally biased region" description="Polar residues" evidence="2">
    <location>
        <begin position="509"/>
        <end position="536"/>
    </location>
</feature>
<evidence type="ECO:0000313" key="4">
    <source>
        <dbReference type="Proteomes" id="UP000572817"/>
    </source>
</evidence>
<evidence type="ECO:0000256" key="1">
    <source>
        <dbReference type="ARBA" id="ARBA00022679"/>
    </source>
</evidence>
<organism evidence="3 4">
    <name type="scientific">Botryosphaeria dothidea</name>
    <dbReference type="NCBI Taxonomy" id="55169"/>
    <lineage>
        <taxon>Eukaryota</taxon>
        <taxon>Fungi</taxon>
        <taxon>Dikarya</taxon>
        <taxon>Ascomycota</taxon>
        <taxon>Pezizomycotina</taxon>
        <taxon>Dothideomycetes</taxon>
        <taxon>Dothideomycetes incertae sedis</taxon>
        <taxon>Botryosphaeriales</taxon>
        <taxon>Botryosphaeriaceae</taxon>
        <taxon>Botryosphaeria</taxon>
    </lineage>
</organism>
<dbReference type="EMBL" id="WWBZ02000082">
    <property type="protein sequence ID" value="KAF4301581.1"/>
    <property type="molecule type" value="Genomic_DNA"/>
</dbReference>
<dbReference type="OrthoDB" id="5835829at2759"/>
<dbReference type="InterPro" id="IPR050426">
    <property type="entry name" value="Glycosyltransferase_28"/>
</dbReference>
<name>A0A8H4II45_9PEZI</name>
<dbReference type="PANTHER" id="PTHR48050:SF27">
    <property type="entry name" value="GLUCOSYLTRANSFERASE, PUTATIVE (AFU_ORTHOLOGUE AFUA_7G04880)-RELATED"/>
    <property type="match status" value="1"/>
</dbReference>
<evidence type="ECO:0000313" key="3">
    <source>
        <dbReference type="EMBL" id="KAF4301581.1"/>
    </source>
</evidence>
<feature type="compositionally biased region" description="Polar residues" evidence="2">
    <location>
        <begin position="473"/>
        <end position="492"/>
    </location>
</feature>
<dbReference type="SUPFAM" id="SSF53756">
    <property type="entry name" value="UDP-Glycosyltransferase/glycogen phosphorylase"/>
    <property type="match status" value="1"/>
</dbReference>
<feature type="region of interest" description="Disordered" evidence="2">
    <location>
        <begin position="414"/>
        <end position="543"/>
    </location>
</feature>
<comment type="caution">
    <text evidence="3">The sequence shown here is derived from an EMBL/GenBank/DDBJ whole genome shotgun (WGS) entry which is preliminary data.</text>
</comment>
<dbReference type="CDD" id="cd03784">
    <property type="entry name" value="GT1_Gtf-like"/>
    <property type="match status" value="1"/>
</dbReference>
<protein>
    <submittedName>
        <fullName evidence="3">Uncharacterized protein</fullName>
    </submittedName>
</protein>
<gene>
    <name evidence="3" type="ORF">GTA08_BOTSDO10898</name>
</gene>
<dbReference type="PANTHER" id="PTHR48050">
    <property type="entry name" value="STEROL 3-BETA-GLUCOSYLTRANSFERASE"/>
    <property type="match status" value="1"/>
</dbReference>
<reference evidence="3" key="1">
    <citation type="submission" date="2020-04" db="EMBL/GenBank/DDBJ databases">
        <title>Genome Assembly and Annotation of Botryosphaeria dothidea sdau 11-99, a Latent Pathogen of Apple Fruit Ring Rot in China.</title>
        <authorList>
            <person name="Yu C."/>
            <person name="Diao Y."/>
            <person name="Lu Q."/>
            <person name="Zhao J."/>
            <person name="Cui S."/>
            <person name="Peng C."/>
            <person name="He B."/>
            <person name="Liu H."/>
        </authorList>
    </citation>
    <scope>NUCLEOTIDE SEQUENCE [LARGE SCALE GENOMIC DNA]</scope>
    <source>
        <strain evidence="3">Sdau11-99</strain>
    </source>
</reference>
<feature type="compositionally biased region" description="Basic and acidic residues" evidence="2">
    <location>
        <begin position="414"/>
        <end position="423"/>
    </location>
</feature>
<proteinExistence type="predicted"/>
<dbReference type="GO" id="GO:0016906">
    <property type="term" value="F:sterol 3-beta-glucosyltransferase activity"/>
    <property type="evidence" value="ECO:0007669"/>
    <property type="project" value="UniProtKB-ARBA"/>
</dbReference>
<keyword evidence="4" id="KW-1185">Reference proteome</keyword>
<accession>A0A8H4II45</accession>
<dbReference type="AlphaFoldDB" id="A0A8H4II45"/>
<dbReference type="InterPro" id="IPR002213">
    <property type="entry name" value="UDP_glucos_trans"/>
</dbReference>
<dbReference type="Gene3D" id="3.40.50.2000">
    <property type="entry name" value="Glycogen Phosphorylase B"/>
    <property type="match status" value="2"/>
</dbReference>
<dbReference type="FunFam" id="3.40.50.2000:FF:000009">
    <property type="entry name" value="Sterol 3-beta-glucosyltransferase UGT80A2"/>
    <property type="match status" value="1"/>
</dbReference>
<sequence>MMSQDPFVADAIIANPPSFAHIHCAEALGIPVHLMFTMPWTSTKAFPHPLANIRSSSSDKSTQNFLSYGIVKWMTWQGLGDIINKWRQDIDLHPVPATEGPLLAETLRIPFTYCWSPALVPKPADWSHHIDICGFFFRDPPSYSPPPVLDEFLRSGPPPVYIGFGSIVLDDPQRMSNVILEAVTTTGVRAIVLRGWSKLDGPPNPNILFLGDCPHEWLFQHVAAVVHHGGAGTTACGLLNARPTTIVPFFGDQPFWGKMVAAAKARPAPIPHKLLNGCNLAEAIRYCLTPEAAAAARKISETMRAESGVKRAVDSFHANVLLESMKCDIFPDKPACWRIKKKDGTCKISNLAAEILVKETGLDREKLKIYTSKPIVIENCRWDPITGGASSALGLGSDMAVATADIFVKPYQEYRRSRSESRPRSSSSSIGRHAKGKTSTQVGSRSDSKDLESSDRSRSLVAGTPVKGDHQPSSKCGQRSLESSCPQSSATELHQLVGSRDSADGPCTSRHSISSARSDPNSPPISTSIDVASTGDSSKKKGREIASGVAVASGKSLGKLVETYAKGMLLDVPLAVAEGMRQTPALYGERVHDYGEITGWKSGAVFAAKNFGIGSAERLTDVFVQPVKGGIKDGPVGVVKGFGKGSVGFLAKMGSAGLGVLAYTGHGIYKSVHKSMHRRTREQIKMQRHVESGWLLKRHPDVDREAVAAR</sequence>